<reference evidence="1" key="2">
    <citation type="journal article" date="2015" name="Fish Shellfish Immunol.">
        <title>Early steps in the European eel (Anguilla anguilla)-Vibrio vulnificus interaction in the gills: Role of the RtxA13 toxin.</title>
        <authorList>
            <person name="Callol A."/>
            <person name="Pajuelo D."/>
            <person name="Ebbesson L."/>
            <person name="Teles M."/>
            <person name="MacKenzie S."/>
            <person name="Amaro C."/>
        </authorList>
    </citation>
    <scope>NUCLEOTIDE SEQUENCE</scope>
</reference>
<accession>A0A0E9TJ01</accession>
<protein>
    <submittedName>
        <fullName evidence="1">Uncharacterized protein</fullName>
    </submittedName>
</protein>
<reference evidence="1" key="1">
    <citation type="submission" date="2014-11" db="EMBL/GenBank/DDBJ databases">
        <authorList>
            <person name="Amaro Gonzalez C."/>
        </authorList>
    </citation>
    <scope>NUCLEOTIDE SEQUENCE</scope>
</reference>
<proteinExistence type="predicted"/>
<name>A0A0E9TJ01_ANGAN</name>
<organism evidence="1">
    <name type="scientific">Anguilla anguilla</name>
    <name type="common">European freshwater eel</name>
    <name type="synonym">Muraena anguilla</name>
    <dbReference type="NCBI Taxonomy" id="7936"/>
    <lineage>
        <taxon>Eukaryota</taxon>
        <taxon>Metazoa</taxon>
        <taxon>Chordata</taxon>
        <taxon>Craniata</taxon>
        <taxon>Vertebrata</taxon>
        <taxon>Euteleostomi</taxon>
        <taxon>Actinopterygii</taxon>
        <taxon>Neopterygii</taxon>
        <taxon>Teleostei</taxon>
        <taxon>Anguilliformes</taxon>
        <taxon>Anguillidae</taxon>
        <taxon>Anguilla</taxon>
    </lineage>
</organism>
<sequence length="29" mass="3109">MAPSAVQRAGTIFIWMFIVGSGGDQRGVR</sequence>
<dbReference type="EMBL" id="GBXM01055150">
    <property type="protein sequence ID" value="JAH53427.1"/>
    <property type="molecule type" value="Transcribed_RNA"/>
</dbReference>
<dbReference type="AlphaFoldDB" id="A0A0E9TJ01"/>
<evidence type="ECO:0000313" key="1">
    <source>
        <dbReference type="EMBL" id="JAH53427.1"/>
    </source>
</evidence>